<dbReference type="Proteomes" id="UP000244080">
    <property type="component" value="Unassembled WGS sequence"/>
</dbReference>
<sequence>GIVLEGNEAGLNTLSESGIPIDSLSTEQIDIIVSEVFSKEGKFTAESNDWLSNTATFATLAADVKCTIIGALVASGISCYKKLRSLKD</sequence>
<dbReference type="AlphaFoldDB" id="A0A2T5DW38"/>
<dbReference type="RefSeq" id="WP_108112811.1">
    <property type="nucleotide sequence ID" value="NZ_CAWNZY010000007.1"/>
</dbReference>
<gene>
    <name evidence="1" type="ORF">CWO36_25790</name>
</gene>
<evidence type="ECO:0000313" key="2">
    <source>
        <dbReference type="Proteomes" id="UP000244080"/>
    </source>
</evidence>
<protein>
    <submittedName>
        <fullName evidence="1">Uncharacterized protein</fullName>
    </submittedName>
</protein>
<name>A0A2T5DW38_VIBSP</name>
<proteinExistence type="predicted"/>
<dbReference type="EMBL" id="PIGA01000104">
    <property type="protein sequence ID" value="PTP10537.1"/>
    <property type="molecule type" value="Genomic_DNA"/>
</dbReference>
<comment type="caution">
    <text evidence="1">The sequence shown here is derived from an EMBL/GenBank/DDBJ whole genome shotgun (WGS) entry which is preliminary data.</text>
</comment>
<accession>A0A2T5DW38</accession>
<organism evidence="1 2">
    <name type="scientific">Vibrio splendidus</name>
    <dbReference type="NCBI Taxonomy" id="29497"/>
    <lineage>
        <taxon>Bacteria</taxon>
        <taxon>Pseudomonadati</taxon>
        <taxon>Pseudomonadota</taxon>
        <taxon>Gammaproteobacteria</taxon>
        <taxon>Vibrionales</taxon>
        <taxon>Vibrionaceae</taxon>
        <taxon>Vibrio</taxon>
    </lineage>
</organism>
<feature type="non-terminal residue" evidence="1">
    <location>
        <position position="1"/>
    </location>
</feature>
<evidence type="ECO:0000313" key="1">
    <source>
        <dbReference type="EMBL" id="PTP10537.1"/>
    </source>
</evidence>
<reference evidence="1 2" key="1">
    <citation type="submission" date="2017-11" db="EMBL/GenBank/DDBJ databases">
        <title>Population delineation of vibrios coincides with oyster pathogenicity.</title>
        <authorList>
            <person name="Bruto M."/>
            <person name="Labreuche Y."/>
            <person name="James A."/>
            <person name="Piel D."/>
            <person name="Chenivesse S."/>
            <person name="Petton B."/>
            <person name="Polz M.F."/>
            <person name="Le Roux F."/>
        </authorList>
    </citation>
    <scope>NUCLEOTIDE SEQUENCE [LARGE SCALE GENOMIC DNA]</scope>
    <source>
        <strain evidence="1 2">1F_55</strain>
    </source>
</reference>